<dbReference type="OrthoDB" id="11397at2157"/>
<name>V4HLU8_9EURY</name>
<evidence type="ECO:0000256" key="1">
    <source>
        <dbReference type="SAM" id="MobiDB-lite"/>
    </source>
</evidence>
<evidence type="ECO:0000313" key="4">
    <source>
        <dbReference type="Proteomes" id="UP000017840"/>
    </source>
</evidence>
<dbReference type="SUPFAM" id="SSF46565">
    <property type="entry name" value="Chaperone J-domain"/>
    <property type="match status" value="1"/>
</dbReference>
<evidence type="ECO:0000313" key="3">
    <source>
        <dbReference type="EMBL" id="ESP88884.1"/>
    </source>
</evidence>
<feature type="compositionally biased region" description="Gly residues" evidence="1">
    <location>
        <begin position="1"/>
        <end position="19"/>
    </location>
</feature>
<comment type="caution">
    <text evidence="3">The sequence shown here is derived from an EMBL/GenBank/DDBJ whole genome shotgun (WGS) entry which is preliminary data.</text>
</comment>
<dbReference type="PROSITE" id="PS50076">
    <property type="entry name" value="DNAJ_2"/>
    <property type="match status" value="1"/>
</dbReference>
<protein>
    <submittedName>
        <fullName evidence="3">DnaJ domain-containing protein</fullName>
    </submittedName>
</protein>
<dbReference type="eggNOG" id="arCOG02848">
    <property type="taxonomic scope" value="Archaea"/>
</dbReference>
<dbReference type="InterPro" id="IPR052276">
    <property type="entry name" value="Diphthamide-biosynth_chaperone"/>
</dbReference>
<keyword evidence="4" id="KW-1185">Reference proteome</keyword>
<dbReference type="PRINTS" id="PR00625">
    <property type="entry name" value="JDOMAIN"/>
</dbReference>
<feature type="non-terminal residue" evidence="3">
    <location>
        <position position="1"/>
    </location>
</feature>
<sequence length="77" mass="8117">ARERAGAGGRAGSPAGGAGMSRPEAYSELDLSPEASGEEVKRAYRERVKETHPDSGGDEEEFKRVTSAYETLTEAGS</sequence>
<dbReference type="PANTHER" id="PTHR44240:SF10">
    <property type="entry name" value="J DOMAIN-CONTAINING PROTEIN"/>
    <property type="match status" value="1"/>
</dbReference>
<gene>
    <name evidence="3" type="ORF">K933_06358</name>
</gene>
<organism evidence="3 4">
    <name type="scientific">Candidatus Halobonum tyrrellensis G22</name>
    <dbReference type="NCBI Taxonomy" id="1324957"/>
    <lineage>
        <taxon>Archaea</taxon>
        <taxon>Methanobacteriati</taxon>
        <taxon>Methanobacteriota</taxon>
        <taxon>Stenosarchaea group</taxon>
        <taxon>Halobacteria</taxon>
        <taxon>Halobacteriales</taxon>
        <taxon>Haloferacaceae</taxon>
        <taxon>Candidatus Halobonum</taxon>
    </lineage>
</organism>
<feature type="domain" description="J" evidence="2">
    <location>
        <begin position="24"/>
        <end position="77"/>
    </location>
</feature>
<dbReference type="RefSeq" id="WP_023393859.1">
    <property type="nucleotide sequence ID" value="NZ_ASGZ01000021.1"/>
</dbReference>
<feature type="region of interest" description="Disordered" evidence="1">
    <location>
        <begin position="1"/>
        <end position="41"/>
    </location>
</feature>
<dbReference type="PATRIC" id="fig|1324957.4.peg.1289"/>
<dbReference type="Proteomes" id="UP000017840">
    <property type="component" value="Unassembled WGS sequence"/>
</dbReference>
<dbReference type="InterPro" id="IPR001623">
    <property type="entry name" value="DnaJ_domain"/>
</dbReference>
<dbReference type="PANTHER" id="PTHR44240">
    <property type="entry name" value="DNAJ DOMAIN (PROKARYOTIC HEAT SHOCK PROTEIN)-RELATED"/>
    <property type="match status" value="1"/>
</dbReference>
<dbReference type="Gene3D" id="1.10.287.110">
    <property type="entry name" value="DnaJ domain"/>
    <property type="match status" value="1"/>
</dbReference>
<dbReference type="SMART" id="SM00271">
    <property type="entry name" value="DnaJ"/>
    <property type="match status" value="1"/>
</dbReference>
<dbReference type="CDD" id="cd06257">
    <property type="entry name" value="DnaJ"/>
    <property type="match status" value="1"/>
</dbReference>
<dbReference type="Pfam" id="PF00226">
    <property type="entry name" value="DnaJ"/>
    <property type="match status" value="1"/>
</dbReference>
<proteinExistence type="predicted"/>
<reference evidence="3 4" key="1">
    <citation type="journal article" date="2013" name="Genome Announc.">
        <title>Draft Genome Sequence of 'Candidatus Halobonum tyrrellensis' Strain G22, Isolated from the Hypersaline Waters of Lake Tyrrell, Australia.</title>
        <authorList>
            <person name="Ugalde J.A."/>
            <person name="Narasingarao P."/>
            <person name="Kuo S."/>
            <person name="Podell S."/>
            <person name="Allen E.E."/>
        </authorList>
    </citation>
    <scope>NUCLEOTIDE SEQUENCE [LARGE SCALE GENOMIC DNA]</scope>
    <source>
        <strain evidence="3 4">G22</strain>
    </source>
</reference>
<evidence type="ECO:0000259" key="2">
    <source>
        <dbReference type="PROSITE" id="PS50076"/>
    </source>
</evidence>
<dbReference type="EMBL" id="ASGZ01000021">
    <property type="protein sequence ID" value="ESP88884.1"/>
    <property type="molecule type" value="Genomic_DNA"/>
</dbReference>
<accession>V4HLU8</accession>
<dbReference type="AlphaFoldDB" id="V4HLU8"/>
<dbReference type="InterPro" id="IPR036869">
    <property type="entry name" value="J_dom_sf"/>
</dbReference>